<name>A0A7R8MJD5_9CAUD</name>
<organism evidence="1 2">
    <name type="scientific">Klebsiella phage vB_KvM-Eowyn</name>
    <dbReference type="NCBI Taxonomy" id="2762819"/>
    <lineage>
        <taxon>Viruses</taxon>
        <taxon>Duplodnaviria</taxon>
        <taxon>Heunggongvirae</taxon>
        <taxon>Uroviricota</taxon>
        <taxon>Caudoviricetes</taxon>
        <taxon>Chimalliviridae</taxon>
        <taxon>Eowynvirus</taxon>
        <taxon>Eowynvirus eowyn</taxon>
    </lineage>
</organism>
<dbReference type="Gene3D" id="3.60.21.10">
    <property type="match status" value="1"/>
</dbReference>
<evidence type="ECO:0008006" key="3">
    <source>
        <dbReference type="Google" id="ProtNLM"/>
    </source>
</evidence>
<keyword evidence="2" id="KW-1185">Reference proteome</keyword>
<evidence type="ECO:0000313" key="2">
    <source>
        <dbReference type="Proteomes" id="UP000596247"/>
    </source>
</evidence>
<proteinExistence type="predicted"/>
<dbReference type="SUPFAM" id="SSF56300">
    <property type="entry name" value="Metallo-dependent phosphatases"/>
    <property type="match status" value="1"/>
</dbReference>
<dbReference type="Proteomes" id="UP000596247">
    <property type="component" value="Chromosome"/>
</dbReference>
<dbReference type="PANTHER" id="PTHR30337">
    <property type="entry name" value="COMPONENT OF ATP-DEPENDENT DSDNA EXONUCLEASE"/>
    <property type="match status" value="1"/>
</dbReference>
<dbReference type="EMBL" id="LR881104">
    <property type="protein sequence ID" value="CAD5236082.1"/>
    <property type="molecule type" value="Genomic_DNA"/>
</dbReference>
<dbReference type="InterPro" id="IPR050535">
    <property type="entry name" value="DNA_Repair-Maintenance_Comp"/>
</dbReference>
<gene>
    <name evidence="1" type="ORF">LLCLJKAH_00093</name>
</gene>
<dbReference type="InterPro" id="IPR029052">
    <property type="entry name" value="Metallo-depent_PP-like"/>
</dbReference>
<protein>
    <recommendedName>
        <fullName evidence="3">Nuclease SbcCD D subunit</fullName>
    </recommendedName>
</protein>
<reference evidence="1 2" key="1">
    <citation type="submission" date="2020-09" db="EMBL/GenBank/DDBJ databases">
        <authorList>
            <person name="Jameson E."/>
        </authorList>
    </citation>
    <scope>NUCLEOTIDE SEQUENCE [LARGE SCALE GENOMIC DNA]</scope>
</reference>
<evidence type="ECO:0000313" key="1">
    <source>
        <dbReference type="EMBL" id="CAD5236082.1"/>
    </source>
</evidence>
<sequence>MSTTNSDTTIASFHDVHFGHPNTRYDNIIRGMEKDICASDPFIRNLTYLFYPGDVFDRLLILPEQGIPAIRREFRRQLEICQAYGISVRVLEGTPSHDWHQSKLILSVAEEMGFTGDLKYVDTLCVEITPKGHSILYVPDEWRTDLQQTYLEALEAIKAAGLEQVDYCLFHGQFTHQFPPEWQVGCHDVDAWQLLVKHYLFAGHIHTPSKKGKIIVAGSYDRLRHGEEHPKGHYRVTVKRDGDDVIEFIENKEAKTYLTLDVSGQSVESIYGYVESKIHGLPVNSFIRISGNRDQSLRMVKKALTDNYPEYRWDIMFEKTKKQPKTVSLDSTPIQKTTVTLGALEDAILQRLEQSGLSPNVIDHAKQLYKDSKHEFA</sequence>
<accession>A0A7R8MJD5</accession>